<accession>A0AAP7A5F3</accession>
<feature type="active site" description="Charge relay system" evidence="1">
    <location>
        <position position="297"/>
    </location>
</feature>
<evidence type="ECO:0000256" key="2">
    <source>
        <dbReference type="PIRSR" id="PIRSR639069-2"/>
    </source>
</evidence>
<dbReference type="PANTHER" id="PTHR40111">
    <property type="entry name" value="CEPHALOSPORIN-C DEACETYLASE"/>
    <property type="match status" value="1"/>
</dbReference>
<dbReference type="RefSeq" id="WP_171418629.1">
    <property type="nucleotide sequence ID" value="NZ_JABFOR010000035.1"/>
</dbReference>
<feature type="active site" description="Nucleophile" evidence="1">
    <location>
        <position position="183"/>
    </location>
</feature>
<evidence type="ECO:0000313" key="5">
    <source>
        <dbReference type="Proteomes" id="UP000552038"/>
    </source>
</evidence>
<evidence type="ECO:0000256" key="1">
    <source>
        <dbReference type="PIRSR" id="PIRSR639069-1"/>
    </source>
</evidence>
<feature type="binding site" evidence="2">
    <location>
        <position position="93"/>
    </location>
    <ligand>
        <name>substrate</name>
    </ligand>
</feature>
<dbReference type="PANTHER" id="PTHR40111:SF1">
    <property type="entry name" value="CEPHALOSPORIN-C DEACETYLASE"/>
    <property type="match status" value="1"/>
</dbReference>
<dbReference type="GO" id="GO:0052689">
    <property type="term" value="F:carboxylic ester hydrolase activity"/>
    <property type="evidence" value="ECO:0007669"/>
    <property type="project" value="TreeGrafter"/>
</dbReference>
<proteinExistence type="predicted"/>
<dbReference type="InterPro" id="IPR029058">
    <property type="entry name" value="AB_hydrolase_fold"/>
</dbReference>
<dbReference type="AlphaFoldDB" id="A0AAP7A5F3"/>
<gene>
    <name evidence="4" type="ORF">HMI46_21085</name>
</gene>
<evidence type="ECO:0000313" key="4">
    <source>
        <dbReference type="EMBL" id="NOJ73037.1"/>
    </source>
</evidence>
<evidence type="ECO:0000259" key="3">
    <source>
        <dbReference type="Pfam" id="PF05448"/>
    </source>
</evidence>
<dbReference type="Proteomes" id="UP000552038">
    <property type="component" value="Unassembled WGS sequence"/>
</dbReference>
<organism evidence="4 5">
    <name type="scientific">Paenibacillus alvei</name>
    <name type="common">Bacillus alvei</name>
    <dbReference type="NCBI Taxonomy" id="44250"/>
    <lineage>
        <taxon>Bacteria</taxon>
        <taxon>Bacillati</taxon>
        <taxon>Bacillota</taxon>
        <taxon>Bacilli</taxon>
        <taxon>Bacillales</taxon>
        <taxon>Paenibacillaceae</taxon>
        <taxon>Paenibacillus</taxon>
    </lineage>
</organism>
<dbReference type="Gene3D" id="3.40.50.1820">
    <property type="entry name" value="alpha/beta hydrolase"/>
    <property type="match status" value="1"/>
</dbReference>
<dbReference type="InterPro" id="IPR039069">
    <property type="entry name" value="CE7"/>
</dbReference>
<dbReference type="InterPro" id="IPR008391">
    <property type="entry name" value="AXE1_dom"/>
</dbReference>
<dbReference type="GO" id="GO:0005976">
    <property type="term" value="P:polysaccharide metabolic process"/>
    <property type="evidence" value="ECO:0007669"/>
    <property type="project" value="TreeGrafter"/>
</dbReference>
<sequence length="316" mass="35659">MNILEKRKAELYGYSAERTAADDFELFWERTLGASRNKPLNGKREEAGTLSPYMTTYQISYEGYDHTLIHGWYVLPKFMDAAKLPCVVIYHGYHGSKRYPESYADWLLMGYAVFAVDVRGQGGDTGNELSHSFGMTKGWITQGILHPEKSYYQAITVDAIKAVEWVFQQPEIDQGRIYVAGASQGGGLSLLVSALSDIPAKTIADIPNMCHMDFGILHSTGSLTEAAAFISAYPEYESQVMRTLSYFDVLNLTDRLRKPVLMSVGLKDPICMPETVFAVYNQILVPKEMHVYPFNGHYTTGDHFRKQIEFLRKSIN</sequence>
<reference evidence="4 5" key="1">
    <citation type="submission" date="2020-05" db="EMBL/GenBank/DDBJ databases">
        <title>Whole genome sequencing and identification of novel metabolites from Paenibacillus alvei strain JR949.</title>
        <authorList>
            <person name="Rajendhran J."/>
            <person name="Sree Pranav P."/>
            <person name="Mahalakshmi B."/>
            <person name="Karthikeyan R."/>
        </authorList>
    </citation>
    <scope>NUCLEOTIDE SEQUENCE [LARGE SCALE GENOMIC DNA]</scope>
    <source>
        <strain evidence="4 5">JR949</strain>
    </source>
</reference>
<name>A0AAP7A5F3_PAEAL</name>
<protein>
    <submittedName>
        <fullName evidence="4">Prolyl oligopeptidase family serine peptidase</fullName>
    </submittedName>
</protein>
<dbReference type="SUPFAM" id="SSF53474">
    <property type="entry name" value="alpha/beta-Hydrolases"/>
    <property type="match status" value="1"/>
</dbReference>
<feature type="domain" description="Acetyl xylan esterase" evidence="3">
    <location>
        <begin position="3"/>
        <end position="311"/>
    </location>
</feature>
<feature type="active site" description="Charge relay system" evidence="1">
    <location>
        <position position="268"/>
    </location>
</feature>
<dbReference type="EMBL" id="JABFOR010000035">
    <property type="protein sequence ID" value="NOJ73037.1"/>
    <property type="molecule type" value="Genomic_DNA"/>
</dbReference>
<comment type="caution">
    <text evidence="4">The sequence shown here is derived from an EMBL/GenBank/DDBJ whole genome shotgun (WGS) entry which is preliminary data.</text>
</comment>
<dbReference type="Pfam" id="PF05448">
    <property type="entry name" value="AXE1"/>
    <property type="match status" value="1"/>
</dbReference>